<reference evidence="2 3" key="1">
    <citation type="submission" date="2018-08" db="EMBL/GenBank/DDBJ databases">
        <title>Genomic Encyclopedia of Archaeal and Bacterial Type Strains, Phase II (KMG-II): from individual species to whole genera.</title>
        <authorList>
            <person name="Goeker M."/>
        </authorList>
    </citation>
    <scope>NUCLEOTIDE SEQUENCE [LARGE SCALE GENOMIC DNA]</scope>
    <source>
        <strain evidence="2 3">DSM 45791</strain>
    </source>
</reference>
<protein>
    <submittedName>
        <fullName evidence="2">Uncharacterized protein</fullName>
    </submittedName>
</protein>
<accession>A0A3E0HEE6</accession>
<dbReference type="OrthoDB" id="10010919at2"/>
<dbReference type="EMBL" id="QUNO01000009">
    <property type="protein sequence ID" value="REH43644.1"/>
    <property type="molecule type" value="Genomic_DNA"/>
</dbReference>
<keyword evidence="1" id="KW-0812">Transmembrane</keyword>
<evidence type="ECO:0000256" key="1">
    <source>
        <dbReference type="SAM" id="Phobius"/>
    </source>
</evidence>
<keyword evidence="3" id="KW-1185">Reference proteome</keyword>
<comment type="caution">
    <text evidence="2">The sequence shown here is derived from an EMBL/GenBank/DDBJ whole genome shotgun (WGS) entry which is preliminary data.</text>
</comment>
<organism evidence="2 3">
    <name type="scientific">Kutzneria buriramensis</name>
    <dbReference type="NCBI Taxonomy" id="1045776"/>
    <lineage>
        <taxon>Bacteria</taxon>
        <taxon>Bacillati</taxon>
        <taxon>Actinomycetota</taxon>
        <taxon>Actinomycetes</taxon>
        <taxon>Pseudonocardiales</taxon>
        <taxon>Pseudonocardiaceae</taxon>
        <taxon>Kutzneria</taxon>
    </lineage>
</organism>
<evidence type="ECO:0000313" key="2">
    <source>
        <dbReference type="EMBL" id="REH43644.1"/>
    </source>
</evidence>
<dbReference type="RefSeq" id="WP_116177087.1">
    <property type="nucleotide sequence ID" value="NZ_CP144375.1"/>
</dbReference>
<evidence type="ECO:0000313" key="3">
    <source>
        <dbReference type="Proteomes" id="UP000256269"/>
    </source>
</evidence>
<sequence length="100" mass="11434">MLKRLQNRLFEAIVAFDISPLHIYGLIVLGVCLLTFTQNTSFELVGGNYTNLISALVSTLVLREARAQHRDLTRRHRWLSQDVQALHDHLGITTDPQERP</sequence>
<feature type="transmembrane region" description="Helical" evidence="1">
    <location>
        <begin position="48"/>
        <end position="65"/>
    </location>
</feature>
<proteinExistence type="predicted"/>
<feature type="transmembrane region" description="Helical" evidence="1">
    <location>
        <begin position="12"/>
        <end position="36"/>
    </location>
</feature>
<keyword evidence="1" id="KW-1133">Transmembrane helix</keyword>
<dbReference type="AlphaFoldDB" id="A0A3E0HEE6"/>
<keyword evidence="1" id="KW-0472">Membrane</keyword>
<dbReference type="Proteomes" id="UP000256269">
    <property type="component" value="Unassembled WGS sequence"/>
</dbReference>
<gene>
    <name evidence="2" type="ORF">BCF44_109187</name>
</gene>
<name>A0A3E0HEE6_9PSEU</name>